<keyword evidence="1" id="KW-0812">Transmembrane</keyword>
<reference evidence="2 3" key="1">
    <citation type="submission" date="2018-06" db="EMBL/GenBank/DDBJ databases">
        <authorList>
            <consortium name="Pathogen Informatics"/>
            <person name="Doyle S."/>
        </authorList>
    </citation>
    <scope>NUCLEOTIDE SEQUENCE [LARGE SCALE GENOMIC DNA]</scope>
    <source>
        <strain evidence="2 3">NCTC6133</strain>
    </source>
</reference>
<accession>A0A380DJX3</accession>
<dbReference type="Proteomes" id="UP000255091">
    <property type="component" value="Unassembled WGS sequence"/>
</dbReference>
<dbReference type="EMBL" id="UHAP01000001">
    <property type="protein sequence ID" value="SUK28201.1"/>
    <property type="molecule type" value="Genomic_DNA"/>
</dbReference>
<feature type="transmembrane region" description="Helical" evidence="1">
    <location>
        <begin position="41"/>
        <end position="60"/>
    </location>
</feature>
<gene>
    <name evidence="2" type="ORF">NCTC6133_00116</name>
</gene>
<evidence type="ECO:0000313" key="3">
    <source>
        <dbReference type="Proteomes" id="UP000255091"/>
    </source>
</evidence>
<name>A0A380DJX3_STAAU</name>
<keyword evidence="1" id="KW-0472">Membrane</keyword>
<evidence type="ECO:0000313" key="2">
    <source>
        <dbReference type="EMBL" id="SUK28201.1"/>
    </source>
</evidence>
<keyword evidence="1" id="KW-1133">Transmembrane helix</keyword>
<feature type="transmembrane region" description="Helical" evidence="1">
    <location>
        <begin position="6"/>
        <end position="29"/>
    </location>
</feature>
<evidence type="ECO:0000256" key="1">
    <source>
        <dbReference type="SAM" id="Phobius"/>
    </source>
</evidence>
<sequence>MNLTKSIFILVYLISPISYLIIYSIFTLIRKNDILISIYQILPMLAIYYLVASVIASIFFEKNH</sequence>
<proteinExistence type="predicted"/>
<protein>
    <submittedName>
        <fullName evidence="2">Uncharacterized protein</fullName>
    </submittedName>
</protein>
<organism evidence="2 3">
    <name type="scientific">Staphylococcus aureus</name>
    <dbReference type="NCBI Taxonomy" id="1280"/>
    <lineage>
        <taxon>Bacteria</taxon>
        <taxon>Bacillati</taxon>
        <taxon>Bacillota</taxon>
        <taxon>Bacilli</taxon>
        <taxon>Bacillales</taxon>
        <taxon>Staphylococcaceae</taxon>
        <taxon>Staphylococcus</taxon>
    </lineage>
</organism>
<dbReference type="AlphaFoldDB" id="A0A380DJX3"/>